<evidence type="ECO:0000313" key="1">
    <source>
        <dbReference type="EMBL" id="UOQ94395.1"/>
    </source>
</evidence>
<reference evidence="1 2" key="1">
    <citation type="submission" date="2022-04" db="EMBL/GenBank/DDBJ databases">
        <title>Halobacillus sp. isolated from saltern.</title>
        <authorList>
            <person name="Won M."/>
            <person name="Lee C.-M."/>
            <person name="Woen H.-Y."/>
            <person name="Kwon S.-W."/>
        </authorList>
    </citation>
    <scope>NUCLEOTIDE SEQUENCE [LARGE SCALE GENOMIC DNA]</scope>
    <source>
        <strain evidence="1 2">SSTM10-2</strain>
    </source>
</reference>
<proteinExistence type="predicted"/>
<keyword evidence="2" id="KW-1185">Reference proteome</keyword>
<evidence type="ECO:0000313" key="2">
    <source>
        <dbReference type="Proteomes" id="UP000831880"/>
    </source>
</evidence>
<dbReference type="EMBL" id="CP095074">
    <property type="protein sequence ID" value="UOQ94395.1"/>
    <property type="molecule type" value="Genomic_DNA"/>
</dbReference>
<name>A0ABY4H2N3_9BACI</name>
<dbReference type="Proteomes" id="UP000831880">
    <property type="component" value="Chromosome"/>
</dbReference>
<accession>A0ABY4H2N3</accession>
<gene>
    <name evidence="1" type="ORF">MUO14_05415</name>
</gene>
<organism evidence="1 2">
    <name type="scientific">Halobacillus shinanisalinarum</name>
    <dbReference type="NCBI Taxonomy" id="2932258"/>
    <lineage>
        <taxon>Bacteria</taxon>
        <taxon>Bacillati</taxon>
        <taxon>Bacillota</taxon>
        <taxon>Bacilli</taxon>
        <taxon>Bacillales</taxon>
        <taxon>Bacillaceae</taxon>
        <taxon>Halobacillus</taxon>
    </lineage>
</organism>
<sequence length="83" mass="10027">MELVEKYLKIQISWLIIQIYLQNDGVSLDENIDHWEAIQYLLYWNVIPVNLFEELYALLENDEVILNVHEIHSRLLEMLKNID</sequence>
<dbReference type="RefSeq" id="WP_244754057.1">
    <property type="nucleotide sequence ID" value="NZ_CP095074.1"/>
</dbReference>
<protein>
    <submittedName>
        <fullName evidence="1">Uncharacterized protein</fullName>
    </submittedName>
</protein>